<feature type="compositionally biased region" description="Polar residues" evidence="1">
    <location>
        <begin position="53"/>
        <end position="81"/>
    </location>
</feature>
<feature type="region of interest" description="Disordered" evidence="1">
    <location>
        <begin position="53"/>
        <end position="98"/>
    </location>
</feature>
<dbReference type="EMBL" id="NESQ01000333">
    <property type="protein sequence ID" value="PUU73926.1"/>
    <property type="molecule type" value="Genomic_DNA"/>
</dbReference>
<sequence length="199" mass="21750">MARKMVDSCVGSVQVITRVVGLRTSPLCHTPARPQLSLHPPHRATSTLITPHTSSTLITHPTTQPQQSRRSVSDMRSTPSPCVQAKPKVDTPGGPDSVKGRIYGEDKDMASASARMNLATINAIQLRKLTESRIERMFAFGVGAVLLGVGGVILTIYYCDISRAERMRVHFENIGNNPEKALVSQINNLERSPHRSLTT</sequence>
<feature type="transmembrane region" description="Helical" evidence="2">
    <location>
        <begin position="137"/>
        <end position="158"/>
    </location>
</feature>
<keyword evidence="2" id="KW-1133">Transmembrane helix</keyword>
<accession>A0A2T6ZEP8</accession>
<proteinExistence type="predicted"/>
<keyword evidence="2" id="KW-0472">Membrane</keyword>
<keyword evidence="2" id="KW-0812">Transmembrane</keyword>
<organism evidence="3 4">
    <name type="scientific">Tuber borchii</name>
    <name type="common">White truffle</name>
    <dbReference type="NCBI Taxonomy" id="42251"/>
    <lineage>
        <taxon>Eukaryota</taxon>
        <taxon>Fungi</taxon>
        <taxon>Dikarya</taxon>
        <taxon>Ascomycota</taxon>
        <taxon>Pezizomycotina</taxon>
        <taxon>Pezizomycetes</taxon>
        <taxon>Pezizales</taxon>
        <taxon>Tuberaceae</taxon>
        <taxon>Tuber</taxon>
    </lineage>
</organism>
<reference evidence="3 4" key="1">
    <citation type="submission" date="2017-04" db="EMBL/GenBank/DDBJ databases">
        <title>Draft genome sequence of Tuber borchii Vittad., a whitish edible truffle.</title>
        <authorList>
            <consortium name="DOE Joint Genome Institute"/>
            <person name="Murat C."/>
            <person name="Kuo A."/>
            <person name="Barry K.W."/>
            <person name="Clum A."/>
            <person name="Dockter R.B."/>
            <person name="Fauchery L."/>
            <person name="Iotti M."/>
            <person name="Kohler A."/>
            <person name="Labutti K."/>
            <person name="Lindquist E.A."/>
            <person name="Lipzen A."/>
            <person name="Ohm R.A."/>
            <person name="Wang M."/>
            <person name="Grigoriev I.V."/>
            <person name="Zambonelli A."/>
            <person name="Martin F.M."/>
        </authorList>
    </citation>
    <scope>NUCLEOTIDE SEQUENCE [LARGE SCALE GENOMIC DNA]</scope>
    <source>
        <strain evidence="3 4">Tbo3840</strain>
    </source>
</reference>
<dbReference type="Proteomes" id="UP000244722">
    <property type="component" value="Unassembled WGS sequence"/>
</dbReference>
<name>A0A2T6ZEP8_TUBBO</name>
<keyword evidence="4" id="KW-1185">Reference proteome</keyword>
<gene>
    <name evidence="3" type="ORF">B9Z19DRAFT_1110953</name>
</gene>
<comment type="caution">
    <text evidence="3">The sequence shown here is derived from an EMBL/GenBank/DDBJ whole genome shotgun (WGS) entry which is preliminary data.</text>
</comment>
<protein>
    <submittedName>
        <fullName evidence="3">Uncharacterized protein</fullName>
    </submittedName>
</protein>
<evidence type="ECO:0000313" key="3">
    <source>
        <dbReference type="EMBL" id="PUU73926.1"/>
    </source>
</evidence>
<evidence type="ECO:0000313" key="4">
    <source>
        <dbReference type="Proteomes" id="UP000244722"/>
    </source>
</evidence>
<evidence type="ECO:0000256" key="2">
    <source>
        <dbReference type="SAM" id="Phobius"/>
    </source>
</evidence>
<dbReference type="AlphaFoldDB" id="A0A2T6ZEP8"/>
<evidence type="ECO:0000256" key="1">
    <source>
        <dbReference type="SAM" id="MobiDB-lite"/>
    </source>
</evidence>